<protein>
    <submittedName>
        <fullName evidence="2">Uncharacterized protein</fullName>
    </submittedName>
</protein>
<keyword evidence="1" id="KW-0472">Membrane</keyword>
<sequence>MPILKPKTSHSGAPSASDFSVALLPLVAVLPALATMFADRLSTAGWAALIAVELMSIATVSAWAARGVARAAAERARRDAEVLDMLEPLAGTRR</sequence>
<comment type="caution">
    <text evidence="2">The sequence shown here is derived from an EMBL/GenBank/DDBJ whole genome shotgun (WGS) entry which is preliminary data.</text>
</comment>
<evidence type="ECO:0000313" key="2">
    <source>
        <dbReference type="EMBL" id="MBW5482243.1"/>
    </source>
</evidence>
<keyword evidence="1" id="KW-1133">Transmembrane helix</keyword>
<dbReference type="EMBL" id="WTFF01000050">
    <property type="protein sequence ID" value="MBW5482243.1"/>
    <property type="molecule type" value="Genomic_DNA"/>
</dbReference>
<organism evidence="2 3">
    <name type="scientific">Streptomyces bambusae</name>
    <dbReference type="NCBI Taxonomy" id="1550616"/>
    <lineage>
        <taxon>Bacteria</taxon>
        <taxon>Bacillati</taxon>
        <taxon>Actinomycetota</taxon>
        <taxon>Actinomycetes</taxon>
        <taxon>Kitasatosporales</taxon>
        <taxon>Streptomycetaceae</taxon>
        <taxon>Streptomyces</taxon>
    </lineage>
</organism>
<evidence type="ECO:0000256" key="1">
    <source>
        <dbReference type="SAM" id="Phobius"/>
    </source>
</evidence>
<accession>A0ABS6Z3A4</accession>
<evidence type="ECO:0000313" key="3">
    <source>
        <dbReference type="Proteomes" id="UP000812013"/>
    </source>
</evidence>
<feature type="transmembrane region" description="Helical" evidence="1">
    <location>
        <begin position="44"/>
        <end position="65"/>
    </location>
</feature>
<dbReference type="Proteomes" id="UP000812013">
    <property type="component" value="Unassembled WGS sequence"/>
</dbReference>
<name>A0ABS6Z3A4_9ACTN</name>
<reference evidence="2 3" key="1">
    <citation type="submission" date="2019-12" db="EMBL/GenBank/DDBJ databases">
        <title>Genome sequence of Streptomyces bambusae.</title>
        <authorList>
            <person name="Bansal K."/>
            <person name="Choksket S."/>
            <person name="Korpole S."/>
            <person name="Patil P.B."/>
        </authorList>
    </citation>
    <scope>NUCLEOTIDE SEQUENCE [LARGE SCALE GENOMIC DNA]</scope>
    <source>
        <strain evidence="2 3">SK60</strain>
    </source>
</reference>
<keyword evidence="1" id="KW-0812">Transmembrane</keyword>
<keyword evidence="3" id="KW-1185">Reference proteome</keyword>
<dbReference type="RefSeq" id="WP_219666167.1">
    <property type="nucleotide sequence ID" value="NZ_WTFF01000050.1"/>
</dbReference>
<gene>
    <name evidence="2" type="ORF">GPJ59_10190</name>
</gene>
<proteinExistence type="predicted"/>